<gene>
    <name evidence="1" type="ORF">CLUMA_CG006356</name>
</gene>
<name>A0A1J1I1Y8_9DIPT</name>
<evidence type="ECO:0000313" key="2">
    <source>
        <dbReference type="Proteomes" id="UP000183832"/>
    </source>
</evidence>
<dbReference type="EMBL" id="CVRI01000035">
    <property type="protein sequence ID" value="CRK92846.1"/>
    <property type="molecule type" value="Genomic_DNA"/>
</dbReference>
<protein>
    <submittedName>
        <fullName evidence="1">CLUMA_CG006356, isoform A</fullName>
    </submittedName>
</protein>
<proteinExistence type="predicted"/>
<keyword evidence="2" id="KW-1185">Reference proteome</keyword>
<organism evidence="1 2">
    <name type="scientific">Clunio marinus</name>
    <dbReference type="NCBI Taxonomy" id="568069"/>
    <lineage>
        <taxon>Eukaryota</taxon>
        <taxon>Metazoa</taxon>
        <taxon>Ecdysozoa</taxon>
        <taxon>Arthropoda</taxon>
        <taxon>Hexapoda</taxon>
        <taxon>Insecta</taxon>
        <taxon>Pterygota</taxon>
        <taxon>Neoptera</taxon>
        <taxon>Endopterygota</taxon>
        <taxon>Diptera</taxon>
        <taxon>Nematocera</taxon>
        <taxon>Chironomoidea</taxon>
        <taxon>Chironomidae</taxon>
        <taxon>Clunio</taxon>
    </lineage>
</organism>
<reference evidence="1 2" key="1">
    <citation type="submission" date="2015-04" db="EMBL/GenBank/DDBJ databases">
        <authorList>
            <person name="Syromyatnikov M.Y."/>
            <person name="Popov V.N."/>
        </authorList>
    </citation>
    <scope>NUCLEOTIDE SEQUENCE [LARGE SCALE GENOMIC DNA]</scope>
</reference>
<dbReference type="Proteomes" id="UP000183832">
    <property type="component" value="Unassembled WGS sequence"/>
</dbReference>
<evidence type="ECO:0000313" key="1">
    <source>
        <dbReference type="EMBL" id="CRK92846.1"/>
    </source>
</evidence>
<accession>A0A1J1I1Y8</accession>
<sequence length="75" mass="8835">MTPEGAAPSGVTLQKHNLEREDAECIKEQLSQTYFILKYDSLSFIAKERKLPLKNIIPTYHMENLKFKYFAMRRL</sequence>
<dbReference type="AlphaFoldDB" id="A0A1J1I1Y8"/>